<proteinExistence type="predicted"/>
<evidence type="ECO:0008006" key="5">
    <source>
        <dbReference type="Google" id="ProtNLM"/>
    </source>
</evidence>
<evidence type="ECO:0000313" key="4">
    <source>
        <dbReference type="Proteomes" id="UP001152888"/>
    </source>
</evidence>
<feature type="region of interest" description="Disordered" evidence="2">
    <location>
        <begin position="556"/>
        <end position="576"/>
    </location>
</feature>
<evidence type="ECO:0000256" key="1">
    <source>
        <dbReference type="SAM" id="Coils"/>
    </source>
</evidence>
<dbReference type="InterPro" id="IPR026212">
    <property type="entry name" value="Cep78"/>
</dbReference>
<feature type="region of interest" description="Disordered" evidence="2">
    <location>
        <begin position="362"/>
        <end position="381"/>
    </location>
</feature>
<keyword evidence="4" id="KW-1185">Reference proteome</keyword>
<dbReference type="InterPro" id="IPR032675">
    <property type="entry name" value="LRR_dom_sf"/>
</dbReference>
<dbReference type="Proteomes" id="UP001152888">
    <property type="component" value="Unassembled WGS sequence"/>
</dbReference>
<evidence type="ECO:0000313" key="3">
    <source>
        <dbReference type="EMBL" id="CAH1961996.1"/>
    </source>
</evidence>
<dbReference type="PANTHER" id="PTHR24110">
    <property type="entry name" value="CENTROSOMAL PROTEIN OF 78 KDA"/>
    <property type="match status" value="1"/>
</dbReference>
<protein>
    <recommendedName>
        <fullName evidence="5">Centrosomal protein of 78 kDa</fullName>
    </recommendedName>
</protein>
<dbReference type="GO" id="GO:0005813">
    <property type="term" value="C:centrosome"/>
    <property type="evidence" value="ECO:0007669"/>
    <property type="project" value="TreeGrafter"/>
</dbReference>
<dbReference type="PRINTS" id="PR02062">
    <property type="entry name" value="CENTROSOME78"/>
</dbReference>
<feature type="coiled-coil region" evidence="1">
    <location>
        <begin position="407"/>
        <end position="437"/>
    </location>
</feature>
<dbReference type="GO" id="GO:0036064">
    <property type="term" value="C:ciliary basal body"/>
    <property type="evidence" value="ECO:0007669"/>
    <property type="project" value="TreeGrafter"/>
</dbReference>
<dbReference type="AlphaFoldDB" id="A0A9P0NYF1"/>
<feature type="compositionally biased region" description="Polar residues" evidence="2">
    <location>
        <begin position="368"/>
        <end position="377"/>
    </location>
</feature>
<dbReference type="InterPro" id="IPR001611">
    <property type="entry name" value="Leu-rich_rpt"/>
</dbReference>
<dbReference type="SUPFAM" id="SSF52047">
    <property type="entry name" value="RNI-like"/>
    <property type="match status" value="1"/>
</dbReference>
<gene>
    <name evidence="3" type="ORF">ACAOBT_LOCUS4440</name>
</gene>
<dbReference type="OrthoDB" id="78308at2759"/>
<dbReference type="SMART" id="SM00368">
    <property type="entry name" value="LRR_RI"/>
    <property type="match status" value="2"/>
</dbReference>
<keyword evidence="1" id="KW-0175">Coiled coil</keyword>
<organism evidence="3 4">
    <name type="scientific">Acanthoscelides obtectus</name>
    <name type="common">Bean weevil</name>
    <name type="synonym">Bruchus obtectus</name>
    <dbReference type="NCBI Taxonomy" id="200917"/>
    <lineage>
        <taxon>Eukaryota</taxon>
        <taxon>Metazoa</taxon>
        <taxon>Ecdysozoa</taxon>
        <taxon>Arthropoda</taxon>
        <taxon>Hexapoda</taxon>
        <taxon>Insecta</taxon>
        <taxon>Pterygota</taxon>
        <taxon>Neoptera</taxon>
        <taxon>Endopterygota</taxon>
        <taxon>Coleoptera</taxon>
        <taxon>Polyphaga</taxon>
        <taxon>Cucujiformia</taxon>
        <taxon>Chrysomeloidea</taxon>
        <taxon>Chrysomelidae</taxon>
        <taxon>Bruchinae</taxon>
        <taxon>Bruchini</taxon>
        <taxon>Acanthoscelides</taxon>
    </lineage>
</organism>
<accession>A0A9P0NYF1</accession>
<dbReference type="PANTHER" id="PTHR24110:SF3">
    <property type="entry name" value="CENTROSOMAL PROTEIN OF 78 KDA"/>
    <property type="match status" value="1"/>
</dbReference>
<dbReference type="GO" id="GO:0044782">
    <property type="term" value="P:cilium organization"/>
    <property type="evidence" value="ECO:0007669"/>
    <property type="project" value="TreeGrafter"/>
</dbReference>
<dbReference type="Gene3D" id="3.80.10.10">
    <property type="entry name" value="Ribonuclease Inhibitor"/>
    <property type="match status" value="1"/>
</dbReference>
<dbReference type="Pfam" id="PF13516">
    <property type="entry name" value="LRR_6"/>
    <property type="match status" value="1"/>
</dbReference>
<comment type="caution">
    <text evidence="3">The sequence shown here is derived from an EMBL/GenBank/DDBJ whole genome shotgun (WGS) entry which is preliminary data.</text>
</comment>
<reference evidence="3" key="1">
    <citation type="submission" date="2022-03" db="EMBL/GenBank/DDBJ databases">
        <authorList>
            <person name="Sayadi A."/>
        </authorList>
    </citation>
    <scope>NUCLEOTIDE SEQUENCE</scope>
</reference>
<sequence>MDTAKSSVRVNPKPINVFYVWYTELCRRSNCTPAPAVKPAKPKCQTVLEFFADRLKVEEWNPIIGALKHDTSLHVISIKGRINNCQFLHDVDTEEKAKNMKRRFGSLWTAYVLQQLLKSISNSLKHTQVLTCLELDGLPMFTGYIEPLLLALKKNRSLKTLSFSNSPIGDHGCELICAHLRYIPNVEIINLSGCGLTSKSGEQLAKLIKYQQINRYCESWHNSLRYEDPHMANMRGLRRIMINCNPDFSDAGFEPILEEMQDDLWIKALDLQKCGLTENISQKLIDTIHYSRSLEIVDVRHNPDLSMETIEKVLQLLRDRHQQLGNHSEYQWCTTAATIMWNSISDSVSRFSLVPNSVHKSRSAPMRSLTSKLSSHQPVRKSKTVDNIKNGVTQDNEKKLLELNTKLKMEVQRRKEIEKCNEELKQKLEQIQNSIKIPNGHNKKTKVVVSEANARSRLSKMSKKIDERKSVENYKKISQSVNGHTNGFSSKIIDGAYKIFETLLNKEAPAEETDSDDLNCEVTTRGRLCTTTGSVSDSDVSLYTYMEEIKNSNYSQTLSSGSKCAAKNGVKKKQKR</sequence>
<dbReference type="EMBL" id="CAKOFQ010006698">
    <property type="protein sequence ID" value="CAH1961996.1"/>
    <property type="molecule type" value="Genomic_DNA"/>
</dbReference>
<name>A0A9P0NYF1_ACAOB</name>
<evidence type="ECO:0000256" key="2">
    <source>
        <dbReference type="SAM" id="MobiDB-lite"/>
    </source>
</evidence>